<dbReference type="InterPro" id="IPR032093">
    <property type="entry name" value="PhoD_N"/>
</dbReference>
<dbReference type="Gene3D" id="3.60.21.70">
    <property type="entry name" value="PhoD-like phosphatase"/>
    <property type="match status" value="1"/>
</dbReference>
<organism evidence="3 4">
    <name type="scientific">Roseateles rivi</name>
    <dbReference type="NCBI Taxonomy" id="3299028"/>
    <lineage>
        <taxon>Bacteria</taxon>
        <taxon>Pseudomonadati</taxon>
        <taxon>Pseudomonadota</taxon>
        <taxon>Betaproteobacteria</taxon>
        <taxon>Burkholderiales</taxon>
        <taxon>Sphaerotilaceae</taxon>
        <taxon>Roseateles</taxon>
    </lineage>
</organism>
<reference evidence="3 4" key="1">
    <citation type="submission" date="2024-08" db="EMBL/GenBank/DDBJ databases">
        <authorList>
            <person name="Lu H."/>
        </authorList>
    </citation>
    <scope>NUCLEOTIDE SEQUENCE [LARGE SCALE GENOMIC DNA]</scope>
    <source>
        <strain evidence="3 4">BYS180W</strain>
    </source>
</reference>
<dbReference type="InterPro" id="IPR029052">
    <property type="entry name" value="Metallo-depent_PP-like"/>
</dbReference>
<gene>
    <name evidence="3" type="ORF">ACG0Z6_00635</name>
</gene>
<name>A0ABW7FR61_9BURK</name>
<evidence type="ECO:0000313" key="3">
    <source>
        <dbReference type="EMBL" id="MFG6446740.1"/>
    </source>
</evidence>
<dbReference type="Proteomes" id="UP001606099">
    <property type="component" value="Unassembled WGS sequence"/>
</dbReference>
<evidence type="ECO:0000313" key="4">
    <source>
        <dbReference type="Proteomes" id="UP001606099"/>
    </source>
</evidence>
<keyword evidence="4" id="KW-1185">Reference proteome</keyword>
<dbReference type="Pfam" id="PF09423">
    <property type="entry name" value="PhoD"/>
    <property type="match status" value="1"/>
</dbReference>
<dbReference type="SUPFAM" id="SSF56300">
    <property type="entry name" value="Metallo-dependent phosphatases"/>
    <property type="match status" value="1"/>
</dbReference>
<evidence type="ECO:0000259" key="2">
    <source>
        <dbReference type="Pfam" id="PF16655"/>
    </source>
</evidence>
<sequence>MTQQPPLLPQLESAPLARRQLLGAVLAAGVAPGWLRQARAQGVERFAQGVASGFPRPDGMVLWTKLCGTELPEAVPVQWEIAKDEQFSQVLQQGEVQALARDAHCLRVEPRGLAPDRWYWYRFSALGQRSAVGRTRSAPAPDAAVRQLRFAIASCQHWEAGRYAAWADMQAQNPDLVMFLGDYIYEYRRGAKAAAGRQHPNHECLTLQDYRERYALYKSDPQLQAMHAAAPWVLTWDDHEVANDYAGDVGQDLAPNFAALRHAAVQAYWEHLPFPEAWRPREGAMQLYRSLDWGQLARVITLDDRQFRAPHACPQPGRGGANTVTLEQCPALADPQRSLLGTAQEAWLARQWDRQRWNLLAQQTLMAGLTWQDREAHGGLYWTEGWNGYMATRDRLLQGLHAARARNTVVLGGDVHANYVAQLHLDALNVSGPVLASEFCGTSISSHGMAQSRIDAARPFNPQLLHARSDERGYVLFELSPKLLQAQLRSVLEPERADSAVAVQARFVVEDGRPGPQAA</sequence>
<dbReference type="Gene3D" id="2.60.40.380">
    <property type="entry name" value="Purple acid phosphatase-like, N-terminal"/>
    <property type="match status" value="1"/>
</dbReference>
<feature type="domain" description="Phospholipase D N-terminal" evidence="2">
    <location>
        <begin position="48"/>
        <end position="136"/>
    </location>
</feature>
<dbReference type="PROSITE" id="PS51318">
    <property type="entry name" value="TAT"/>
    <property type="match status" value="1"/>
</dbReference>
<dbReference type="CDD" id="cd07389">
    <property type="entry name" value="MPP_PhoD"/>
    <property type="match status" value="1"/>
</dbReference>
<dbReference type="InterPro" id="IPR052900">
    <property type="entry name" value="Phospholipid_Metab_Enz"/>
</dbReference>
<dbReference type="PANTHER" id="PTHR43606:SF2">
    <property type="entry name" value="ALKALINE PHOSPHATASE FAMILY PROTEIN (AFU_ORTHOLOGUE AFUA_5G03860)"/>
    <property type="match status" value="1"/>
</dbReference>
<dbReference type="EMBL" id="JBIGHZ010000001">
    <property type="protein sequence ID" value="MFG6446740.1"/>
    <property type="molecule type" value="Genomic_DNA"/>
</dbReference>
<dbReference type="InterPro" id="IPR038607">
    <property type="entry name" value="PhoD-like_sf"/>
</dbReference>
<comment type="caution">
    <text evidence="3">The sequence shown here is derived from an EMBL/GenBank/DDBJ whole genome shotgun (WGS) entry which is preliminary data.</text>
</comment>
<dbReference type="InterPro" id="IPR018946">
    <property type="entry name" value="PhoD-like_MPP"/>
</dbReference>
<dbReference type="InterPro" id="IPR006311">
    <property type="entry name" value="TAT_signal"/>
</dbReference>
<dbReference type="RefSeq" id="WP_394457834.1">
    <property type="nucleotide sequence ID" value="NZ_JBIGHZ010000001.1"/>
</dbReference>
<dbReference type="PANTHER" id="PTHR43606">
    <property type="entry name" value="PHOSPHATASE, PUTATIVE (AFU_ORTHOLOGUE AFUA_6G08710)-RELATED"/>
    <property type="match status" value="1"/>
</dbReference>
<protein>
    <submittedName>
        <fullName evidence="3">Alkaline phosphatase D family protein</fullName>
    </submittedName>
</protein>
<dbReference type="Pfam" id="PF16655">
    <property type="entry name" value="PhoD_N"/>
    <property type="match status" value="1"/>
</dbReference>
<proteinExistence type="predicted"/>
<evidence type="ECO:0000259" key="1">
    <source>
        <dbReference type="Pfam" id="PF09423"/>
    </source>
</evidence>
<accession>A0ABW7FR61</accession>
<feature type="domain" description="PhoD-like phosphatase metallophosphatase" evidence="1">
    <location>
        <begin position="150"/>
        <end position="487"/>
    </location>
</feature>